<evidence type="ECO:0000256" key="3">
    <source>
        <dbReference type="ARBA" id="ARBA00022692"/>
    </source>
</evidence>
<feature type="transmembrane region" description="Helical" evidence="6">
    <location>
        <begin position="132"/>
        <end position="161"/>
    </location>
</feature>
<evidence type="ECO:0000256" key="1">
    <source>
        <dbReference type="ARBA" id="ARBA00004141"/>
    </source>
</evidence>
<keyword evidence="3 6" id="KW-0812">Transmembrane</keyword>
<keyword evidence="8" id="KW-1185">Reference proteome</keyword>
<comment type="caution">
    <text evidence="7">The sequence shown here is derived from an EMBL/GenBank/DDBJ whole genome shotgun (WGS) entry which is preliminary data.</text>
</comment>
<evidence type="ECO:0000313" key="8">
    <source>
        <dbReference type="Proteomes" id="UP000309038"/>
    </source>
</evidence>
<organism evidence="7 8">
    <name type="scientific">Hermanssonia centrifuga</name>
    <dbReference type="NCBI Taxonomy" id="98765"/>
    <lineage>
        <taxon>Eukaryota</taxon>
        <taxon>Fungi</taxon>
        <taxon>Dikarya</taxon>
        <taxon>Basidiomycota</taxon>
        <taxon>Agaricomycotina</taxon>
        <taxon>Agaricomycetes</taxon>
        <taxon>Polyporales</taxon>
        <taxon>Meruliaceae</taxon>
        <taxon>Hermanssonia</taxon>
    </lineage>
</organism>
<dbReference type="AlphaFoldDB" id="A0A4S4KGV9"/>
<dbReference type="Pfam" id="PF13520">
    <property type="entry name" value="AA_permease_2"/>
    <property type="match status" value="1"/>
</dbReference>
<dbReference type="PANTHER" id="PTHR45649">
    <property type="entry name" value="AMINO-ACID PERMEASE BAT1"/>
    <property type="match status" value="1"/>
</dbReference>
<dbReference type="PANTHER" id="PTHR45649:SF6">
    <property type="entry name" value="GABA-SPECIFIC PERMEASE"/>
    <property type="match status" value="1"/>
</dbReference>
<protein>
    <recommendedName>
        <fullName evidence="9">Amino acid transporter</fullName>
    </recommendedName>
</protein>
<dbReference type="Gene3D" id="1.20.1740.10">
    <property type="entry name" value="Amino acid/polyamine transporter I"/>
    <property type="match status" value="1"/>
</dbReference>
<accession>A0A4S4KGV9</accession>
<evidence type="ECO:0000256" key="4">
    <source>
        <dbReference type="ARBA" id="ARBA00022989"/>
    </source>
</evidence>
<feature type="transmembrane region" description="Helical" evidence="6">
    <location>
        <begin position="192"/>
        <end position="213"/>
    </location>
</feature>
<dbReference type="EMBL" id="SGPJ01000189">
    <property type="protein sequence ID" value="THG97090.1"/>
    <property type="molecule type" value="Genomic_DNA"/>
</dbReference>
<dbReference type="InterPro" id="IPR002293">
    <property type="entry name" value="AA/rel_permease1"/>
</dbReference>
<proteinExistence type="predicted"/>
<keyword evidence="4 6" id="KW-1133">Transmembrane helix</keyword>
<evidence type="ECO:0008006" key="9">
    <source>
        <dbReference type="Google" id="ProtNLM"/>
    </source>
</evidence>
<comment type="subcellular location">
    <subcellularLocation>
        <location evidence="1">Membrane</location>
        <topology evidence="1">Multi-pass membrane protein</topology>
    </subcellularLocation>
</comment>
<feature type="transmembrane region" description="Helical" evidence="6">
    <location>
        <begin position="225"/>
        <end position="244"/>
    </location>
</feature>
<evidence type="ECO:0000313" key="7">
    <source>
        <dbReference type="EMBL" id="THG97090.1"/>
    </source>
</evidence>
<feature type="transmembrane region" description="Helical" evidence="6">
    <location>
        <begin position="20"/>
        <end position="41"/>
    </location>
</feature>
<keyword evidence="2" id="KW-0813">Transport</keyword>
<evidence type="ECO:0000256" key="2">
    <source>
        <dbReference type="ARBA" id="ARBA00022448"/>
    </source>
</evidence>
<name>A0A4S4KGV9_9APHY</name>
<reference evidence="7 8" key="1">
    <citation type="submission" date="2019-02" db="EMBL/GenBank/DDBJ databases">
        <title>Genome sequencing of the rare red list fungi Phlebia centrifuga.</title>
        <authorList>
            <person name="Buettner E."/>
            <person name="Kellner H."/>
        </authorList>
    </citation>
    <scope>NUCLEOTIDE SEQUENCE [LARGE SCALE GENOMIC DNA]</scope>
    <source>
        <strain evidence="7 8">DSM 108282</strain>
    </source>
</reference>
<dbReference type="Proteomes" id="UP000309038">
    <property type="component" value="Unassembled WGS sequence"/>
</dbReference>
<dbReference type="GO" id="GO:0022857">
    <property type="term" value="F:transmembrane transporter activity"/>
    <property type="evidence" value="ECO:0007669"/>
    <property type="project" value="InterPro"/>
</dbReference>
<sequence length="280" mass="30305">MNSDEANLARLGYKQEFKRAFTPLEVFGIGFSIIGIFPSIAEEATNASVAVPWAIVGACSIAGILGWAINVAIAFCMGNDVDSIMASPIGQPMATLTACSRQIFAFSRDGGLPFSRYLRRINPHTQTPVNSVWFAAFVSLLLGLLAFAGPAAIGAIFSLVVTGQYTAYSIPITCRFFGGAEWTPGPFNLGRMGFPVAMVALVWMAFSVVILIFPTTVGPTADDMNYTVAVMGGWLILCILYYYFPRYGGVYWFKGPVSTVEILDSDSVSVDLEKEKFEES</sequence>
<evidence type="ECO:0000256" key="6">
    <source>
        <dbReference type="SAM" id="Phobius"/>
    </source>
</evidence>
<dbReference type="GO" id="GO:0016020">
    <property type="term" value="C:membrane"/>
    <property type="evidence" value="ECO:0007669"/>
    <property type="project" value="UniProtKB-SubCell"/>
</dbReference>
<keyword evidence="5 6" id="KW-0472">Membrane</keyword>
<gene>
    <name evidence="7" type="ORF">EW026_g4846</name>
</gene>
<feature type="transmembrane region" description="Helical" evidence="6">
    <location>
        <begin position="53"/>
        <end position="77"/>
    </location>
</feature>
<evidence type="ECO:0000256" key="5">
    <source>
        <dbReference type="ARBA" id="ARBA00023136"/>
    </source>
</evidence>